<name>A0A5D2PTA6_GOSTO</name>
<sequence>MFLFVILSVIVGEHVFKHKKVPRRPRNIATESNESECSTTVEKMSRLSKCRGMEVYSKFRHKFSKLEGRHKLNEFGLKGKGSPYFFFFLYVFEVGFHLFLHPFFIEVLNSHRVAPR</sequence>
<accession>A0A5D2PTA6</accession>
<evidence type="ECO:0000313" key="3">
    <source>
        <dbReference type="Proteomes" id="UP000322667"/>
    </source>
</evidence>
<dbReference type="AlphaFoldDB" id="A0A5D2PTA6"/>
<proteinExistence type="predicted"/>
<reference evidence="2 3" key="1">
    <citation type="submission" date="2019-07" db="EMBL/GenBank/DDBJ databases">
        <title>WGS assembly of Gossypium tomentosum.</title>
        <authorList>
            <person name="Chen Z.J."/>
            <person name="Sreedasyam A."/>
            <person name="Ando A."/>
            <person name="Song Q."/>
            <person name="De L."/>
            <person name="Hulse-Kemp A."/>
            <person name="Ding M."/>
            <person name="Ye W."/>
            <person name="Kirkbride R."/>
            <person name="Jenkins J."/>
            <person name="Plott C."/>
            <person name="Lovell J."/>
            <person name="Lin Y.-M."/>
            <person name="Vaughn R."/>
            <person name="Liu B."/>
            <person name="Li W."/>
            <person name="Simpson S."/>
            <person name="Scheffler B."/>
            <person name="Saski C."/>
            <person name="Grover C."/>
            <person name="Hu G."/>
            <person name="Conover J."/>
            <person name="Carlson J."/>
            <person name="Shu S."/>
            <person name="Boston L."/>
            <person name="Williams M."/>
            <person name="Peterson D."/>
            <person name="Mcgee K."/>
            <person name="Jones D."/>
            <person name="Wendel J."/>
            <person name="Stelly D."/>
            <person name="Grimwood J."/>
            <person name="Schmutz J."/>
        </authorList>
    </citation>
    <scope>NUCLEOTIDE SEQUENCE [LARGE SCALE GENOMIC DNA]</scope>
    <source>
        <strain evidence="2">7179.01</strain>
    </source>
</reference>
<keyword evidence="3" id="KW-1185">Reference proteome</keyword>
<feature type="transmembrane region" description="Helical" evidence="1">
    <location>
        <begin position="84"/>
        <end position="108"/>
    </location>
</feature>
<evidence type="ECO:0000256" key="1">
    <source>
        <dbReference type="SAM" id="Phobius"/>
    </source>
</evidence>
<keyword evidence="1" id="KW-1133">Transmembrane helix</keyword>
<dbReference type="Proteomes" id="UP000322667">
    <property type="component" value="Chromosome A07"/>
</dbReference>
<gene>
    <name evidence="2" type="ORF">ES332_A07G153200v1</name>
</gene>
<organism evidence="2 3">
    <name type="scientific">Gossypium tomentosum</name>
    <name type="common">Hawaiian cotton</name>
    <name type="synonym">Gossypium sandvicense</name>
    <dbReference type="NCBI Taxonomy" id="34277"/>
    <lineage>
        <taxon>Eukaryota</taxon>
        <taxon>Viridiplantae</taxon>
        <taxon>Streptophyta</taxon>
        <taxon>Embryophyta</taxon>
        <taxon>Tracheophyta</taxon>
        <taxon>Spermatophyta</taxon>
        <taxon>Magnoliopsida</taxon>
        <taxon>eudicotyledons</taxon>
        <taxon>Gunneridae</taxon>
        <taxon>Pentapetalae</taxon>
        <taxon>rosids</taxon>
        <taxon>malvids</taxon>
        <taxon>Malvales</taxon>
        <taxon>Malvaceae</taxon>
        <taxon>Malvoideae</taxon>
        <taxon>Gossypium</taxon>
    </lineage>
</organism>
<keyword evidence="1" id="KW-0472">Membrane</keyword>
<evidence type="ECO:0000313" key="2">
    <source>
        <dbReference type="EMBL" id="TYI19262.1"/>
    </source>
</evidence>
<keyword evidence="1" id="KW-0812">Transmembrane</keyword>
<protein>
    <submittedName>
        <fullName evidence="2">Uncharacterized protein</fullName>
    </submittedName>
</protein>
<dbReference type="EMBL" id="CM017616">
    <property type="protein sequence ID" value="TYI19262.1"/>
    <property type="molecule type" value="Genomic_DNA"/>
</dbReference>